<dbReference type="InterPro" id="IPR010982">
    <property type="entry name" value="Lambda_DNA-bd_dom_sf"/>
</dbReference>
<dbReference type="PROSITE" id="PS50932">
    <property type="entry name" value="HTH_LACI_2"/>
    <property type="match status" value="1"/>
</dbReference>
<reference evidence="6 7" key="1">
    <citation type="submission" date="2014-03" db="EMBL/GenBank/DDBJ databases">
        <title>Genomics of Bifidobacteria.</title>
        <authorList>
            <person name="Ventura M."/>
            <person name="Milani C."/>
            <person name="Lugli G.A."/>
        </authorList>
    </citation>
    <scope>NUCLEOTIDE SEQUENCE [LARGE SCALE GENOMIC DNA]</scope>
    <source>
        <strain evidence="6 7">DSM 22767</strain>
    </source>
</reference>
<dbReference type="eggNOG" id="COG1609">
    <property type="taxonomic scope" value="Bacteria"/>
</dbReference>
<dbReference type="SUPFAM" id="SSF47413">
    <property type="entry name" value="lambda repressor-like DNA-binding domains"/>
    <property type="match status" value="1"/>
</dbReference>
<keyword evidence="3" id="KW-0238">DNA-binding</keyword>
<evidence type="ECO:0000256" key="3">
    <source>
        <dbReference type="ARBA" id="ARBA00023125"/>
    </source>
</evidence>
<dbReference type="PANTHER" id="PTHR30146">
    <property type="entry name" value="LACI-RELATED TRANSCRIPTIONAL REPRESSOR"/>
    <property type="match status" value="1"/>
</dbReference>
<organism evidence="6 7">
    <name type="scientific">Bifidobacterium bohemicum DSM 22767</name>
    <dbReference type="NCBI Taxonomy" id="1437606"/>
    <lineage>
        <taxon>Bacteria</taxon>
        <taxon>Bacillati</taxon>
        <taxon>Actinomycetota</taxon>
        <taxon>Actinomycetes</taxon>
        <taxon>Bifidobacteriales</taxon>
        <taxon>Bifidobacteriaceae</taxon>
        <taxon>Bifidobacterium</taxon>
    </lineage>
</organism>
<dbReference type="Proteomes" id="UP000029096">
    <property type="component" value="Unassembled WGS sequence"/>
</dbReference>
<evidence type="ECO:0000313" key="7">
    <source>
        <dbReference type="Proteomes" id="UP000029096"/>
    </source>
</evidence>
<keyword evidence="1" id="KW-0678">Repressor</keyword>
<evidence type="ECO:0000256" key="4">
    <source>
        <dbReference type="ARBA" id="ARBA00023163"/>
    </source>
</evidence>
<dbReference type="OrthoDB" id="9798934at2"/>
<dbReference type="GO" id="GO:0000976">
    <property type="term" value="F:transcription cis-regulatory region binding"/>
    <property type="evidence" value="ECO:0007669"/>
    <property type="project" value="TreeGrafter"/>
</dbReference>
<keyword evidence="7" id="KW-1185">Reference proteome</keyword>
<sequence>MTTIKEVAEKAGASVTAVSLSLNHRENGHVKKEVAQRIRRTAKELGYRPNPLARSLRTSRTRTIGFISEEIATTPYAGKMILGAQDAASELGYMMLLVNTDGKGKETDEIAALKRYGTDGFLYAKMYDRISSVPEDLTGCPTVLLDATDGRGKDGVPFIVPDEVAIGYDATMYLIRAGCRRIAYVGCSEPLIAEPLRRKGYVNALKDAGLEHDPSLSIQVLNNRPALKAVERLFDDARPDAFFCFNDARAWYVYEAAARRGLTVGQDISVVGVDNSRIISETFDPRPTTIELPHYEMGYWGARKLISIIEGHPLKPADTTNTLAEMPPLDAPCPVRIHCSIVERGSVTKRKNGGTVHEA</sequence>
<keyword evidence="2" id="KW-0805">Transcription regulation</keyword>
<dbReference type="CDD" id="cd01392">
    <property type="entry name" value="HTH_LacI"/>
    <property type="match status" value="1"/>
</dbReference>
<dbReference type="STRING" id="1437606.BBOH_0876"/>
<feature type="domain" description="HTH lacI-type" evidence="5">
    <location>
        <begin position="2"/>
        <end position="58"/>
    </location>
</feature>
<dbReference type="Gene3D" id="1.10.260.40">
    <property type="entry name" value="lambda repressor-like DNA-binding domains"/>
    <property type="match status" value="1"/>
</dbReference>
<evidence type="ECO:0000259" key="5">
    <source>
        <dbReference type="PROSITE" id="PS50932"/>
    </source>
</evidence>
<dbReference type="GO" id="GO:0003700">
    <property type="term" value="F:DNA-binding transcription factor activity"/>
    <property type="evidence" value="ECO:0007669"/>
    <property type="project" value="TreeGrafter"/>
</dbReference>
<dbReference type="InterPro" id="IPR001761">
    <property type="entry name" value="Peripla_BP/Lac1_sug-bd_dom"/>
</dbReference>
<dbReference type="Pfam" id="PF00356">
    <property type="entry name" value="LacI"/>
    <property type="match status" value="1"/>
</dbReference>
<evidence type="ECO:0000313" key="6">
    <source>
        <dbReference type="EMBL" id="KFI46068.1"/>
    </source>
</evidence>
<proteinExistence type="predicted"/>
<dbReference type="PANTHER" id="PTHR30146:SF148">
    <property type="entry name" value="HTH-TYPE TRANSCRIPTIONAL REPRESSOR PURR-RELATED"/>
    <property type="match status" value="1"/>
</dbReference>
<gene>
    <name evidence="6" type="ORF">BBOH_0876</name>
</gene>
<evidence type="ECO:0000256" key="2">
    <source>
        <dbReference type="ARBA" id="ARBA00023015"/>
    </source>
</evidence>
<evidence type="ECO:0000256" key="1">
    <source>
        <dbReference type="ARBA" id="ARBA00022491"/>
    </source>
</evidence>
<dbReference type="InterPro" id="IPR028082">
    <property type="entry name" value="Peripla_BP_I"/>
</dbReference>
<dbReference type="InterPro" id="IPR000843">
    <property type="entry name" value="HTH_LacI"/>
</dbReference>
<name>A0A086ZHR8_9BIFI</name>
<dbReference type="EMBL" id="JGYP01000002">
    <property type="protein sequence ID" value="KFI46068.1"/>
    <property type="molecule type" value="Genomic_DNA"/>
</dbReference>
<dbReference type="AlphaFoldDB" id="A0A086ZHR8"/>
<protein>
    <submittedName>
        <fullName evidence="6">Periplasmic binding protein/LacI transcriptional regulator</fullName>
    </submittedName>
</protein>
<dbReference type="SMART" id="SM00354">
    <property type="entry name" value="HTH_LACI"/>
    <property type="match status" value="1"/>
</dbReference>
<comment type="caution">
    <text evidence="6">The sequence shown here is derived from an EMBL/GenBank/DDBJ whole genome shotgun (WGS) entry which is preliminary data.</text>
</comment>
<dbReference type="Gene3D" id="3.40.50.2300">
    <property type="match status" value="2"/>
</dbReference>
<dbReference type="RefSeq" id="WP_033521465.1">
    <property type="nucleotide sequence ID" value="NZ_JDUS01000007.1"/>
</dbReference>
<dbReference type="Pfam" id="PF00532">
    <property type="entry name" value="Peripla_BP_1"/>
    <property type="match status" value="1"/>
</dbReference>
<keyword evidence="4" id="KW-0804">Transcription</keyword>
<dbReference type="SUPFAM" id="SSF53822">
    <property type="entry name" value="Periplasmic binding protein-like I"/>
    <property type="match status" value="1"/>
</dbReference>
<dbReference type="CDD" id="cd06288">
    <property type="entry name" value="PBP1_sucrose_transcription_regulator"/>
    <property type="match status" value="1"/>
</dbReference>
<accession>A0A086ZHR8</accession>